<organism evidence="2 3">
    <name type="scientific">Paenibacillus oceani</name>
    <dbReference type="NCBI Taxonomy" id="2772510"/>
    <lineage>
        <taxon>Bacteria</taxon>
        <taxon>Bacillati</taxon>
        <taxon>Bacillota</taxon>
        <taxon>Bacilli</taxon>
        <taxon>Bacillales</taxon>
        <taxon>Paenibacillaceae</taxon>
        <taxon>Paenibacillus</taxon>
    </lineage>
</organism>
<dbReference type="Proteomes" id="UP000639396">
    <property type="component" value="Unassembled WGS sequence"/>
</dbReference>
<protein>
    <submittedName>
        <fullName evidence="2">Uncharacterized protein</fullName>
    </submittedName>
</protein>
<feature type="region of interest" description="Disordered" evidence="1">
    <location>
        <begin position="1"/>
        <end position="50"/>
    </location>
</feature>
<comment type="caution">
    <text evidence="2">The sequence shown here is derived from an EMBL/GenBank/DDBJ whole genome shotgun (WGS) entry which is preliminary data.</text>
</comment>
<proteinExistence type="predicted"/>
<name>A0A927CD88_9BACL</name>
<evidence type="ECO:0000313" key="3">
    <source>
        <dbReference type="Proteomes" id="UP000639396"/>
    </source>
</evidence>
<dbReference type="EMBL" id="JACXJA010000022">
    <property type="protein sequence ID" value="MBD2863816.1"/>
    <property type="molecule type" value="Genomic_DNA"/>
</dbReference>
<dbReference type="AlphaFoldDB" id="A0A927CD88"/>
<evidence type="ECO:0000256" key="1">
    <source>
        <dbReference type="SAM" id="MobiDB-lite"/>
    </source>
</evidence>
<gene>
    <name evidence="2" type="ORF">IDH45_17645</name>
</gene>
<accession>A0A927CD88</accession>
<sequence length="50" mass="5698">MDKREQAVLQDVGEDLEAHERPGLRQDDELDETDTEQDGRINIEPDSAAF</sequence>
<reference evidence="2" key="1">
    <citation type="submission" date="2020-09" db="EMBL/GenBank/DDBJ databases">
        <title>A novel bacterium of genus Paenibacillus, isolated from South China Sea.</title>
        <authorList>
            <person name="Huang H."/>
            <person name="Mo K."/>
            <person name="Hu Y."/>
        </authorList>
    </citation>
    <scope>NUCLEOTIDE SEQUENCE</scope>
    <source>
        <strain evidence="2">IB182363</strain>
    </source>
</reference>
<feature type="compositionally biased region" description="Basic and acidic residues" evidence="1">
    <location>
        <begin position="16"/>
        <end position="27"/>
    </location>
</feature>
<dbReference type="RefSeq" id="WP_190929441.1">
    <property type="nucleotide sequence ID" value="NZ_JACXJA010000022.1"/>
</dbReference>
<keyword evidence="3" id="KW-1185">Reference proteome</keyword>
<evidence type="ECO:0000313" key="2">
    <source>
        <dbReference type="EMBL" id="MBD2863816.1"/>
    </source>
</evidence>